<keyword evidence="5" id="KW-1185">Reference proteome</keyword>
<evidence type="ECO:0000256" key="2">
    <source>
        <dbReference type="ARBA" id="ARBA00022692"/>
    </source>
</evidence>
<dbReference type="InterPro" id="IPR050835">
    <property type="entry name" value="ABC_transporter_sub-D"/>
</dbReference>
<sequence length="118" mass="13904">MDKHYKPALADQAVMPRFDKITNSLFLELQPLFLKFENRNRYCKIIGTVALKHVKLNGLNGERLASRLRRPYMPVGTLREQVIYPDSKADMIRKNRHDKDLEEILRIVHLNYIVTREG</sequence>
<keyword evidence="3" id="KW-1133">Transmembrane helix</keyword>
<dbReference type="AlphaFoldDB" id="A0A915KW03"/>
<evidence type="ECO:0000256" key="4">
    <source>
        <dbReference type="ARBA" id="ARBA00023136"/>
    </source>
</evidence>
<dbReference type="GO" id="GO:0005324">
    <property type="term" value="F:long-chain fatty acid transmembrane transporter activity"/>
    <property type="evidence" value="ECO:0007669"/>
    <property type="project" value="TreeGrafter"/>
</dbReference>
<dbReference type="GO" id="GO:0042760">
    <property type="term" value="P:very long-chain fatty acid catabolic process"/>
    <property type="evidence" value="ECO:0007669"/>
    <property type="project" value="TreeGrafter"/>
</dbReference>
<dbReference type="GO" id="GO:0015910">
    <property type="term" value="P:long-chain fatty acid import into peroxisome"/>
    <property type="evidence" value="ECO:0007669"/>
    <property type="project" value="TreeGrafter"/>
</dbReference>
<dbReference type="GO" id="GO:0005778">
    <property type="term" value="C:peroxisomal membrane"/>
    <property type="evidence" value="ECO:0007669"/>
    <property type="project" value="TreeGrafter"/>
</dbReference>
<reference evidence="6" key="1">
    <citation type="submission" date="2022-11" db="UniProtKB">
        <authorList>
            <consortium name="WormBaseParasite"/>
        </authorList>
    </citation>
    <scope>IDENTIFICATION</scope>
</reference>
<dbReference type="PANTHER" id="PTHR11384:SF67">
    <property type="entry name" value="ATP-BINDING CASSETTE SUB-FAMILY D MEMBER 1"/>
    <property type="match status" value="1"/>
</dbReference>
<dbReference type="PANTHER" id="PTHR11384">
    <property type="entry name" value="ATP-BINDING CASSETTE, SUB-FAMILY D MEMBER"/>
    <property type="match status" value="1"/>
</dbReference>
<proteinExistence type="predicted"/>
<name>A0A915KW03_ROMCU</name>
<accession>A0A915KW03</accession>
<keyword evidence="4" id="KW-0472">Membrane</keyword>
<keyword evidence="2" id="KW-0812">Transmembrane</keyword>
<organism evidence="5 6">
    <name type="scientific">Romanomermis culicivorax</name>
    <name type="common">Nematode worm</name>
    <dbReference type="NCBI Taxonomy" id="13658"/>
    <lineage>
        <taxon>Eukaryota</taxon>
        <taxon>Metazoa</taxon>
        <taxon>Ecdysozoa</taxon>
        <taxon>Nematoda</taxon>
        <taxon>Enoplea</taxon>
        <taxon>Dorylaimia</taxon>
        <taxon>Mermithida</taxon>
        <taxon>Mermithoidea</taxon>
        <taxon>Mermithidae</taxon>
        <taxon>Romanomermis</taxon>
    </lineage>
</organism>
<dbReference type="GO" id="GO:0006635">
    <property type="term" value="P:fatty acid beta-oxidation"/>
    <property type="evidence" value="ECO:0007669"/>
    <property type="project" value="TreeGrafter"/>
</dbReference>
<evidence type="ECO:0000256" key="1">
    <source>
        <dbReference type="ARBA" id="ARBA00022448"/>
    </source>
</evidence>
<dbReference type="Proteomes" id="UP000887565">
    <property type="component" value="Unplaced"/>
</dbReference>
<protein>
    <submittedName>
        <fullName evidence="6">Uncharacterized protein</fullName>
    </submittedName>
</protein>
<dbReference type="GO" id="GO:0007031">
    <property type="term" value="P:peroxisome organization"/>
    <property type="evidence" value="ECO:0007669"/>
    <property type="project" value="TreeGrafter"/>
</dbReference>
<dbReference type="GO" id="GO:0005524">
    <property type="term" value="F:ATP binding"/>
    <property type="evidence" value="ECO:0007669"/>
    <property type="project" value="TreeGrafter"/>
</dbReference>
<evidence type="ECO:0000256" key="3">
    <source>
        <dbReference type="ARBA" id="ARBA00022989"/>
    </source>
</evidence>
<dbReference type="WBParaSite" id="nRc.2.0.1.t42658-RA">
    <property type="protein sequence ID" value="nRc.2.0.1.t42658-RA"/>
    <property type="gene ID" value="nRc.2.0.1.g42658"/>
</dbReference>
<evidence type="ECO:0000313" key="5">
    <source>
        <dbReference type="Proteomes" id="UP000887565"/>
    </source>
</evidence>
<keyword evidence="1" id="KW-0813">Transport</keyword>
<evidence type="ECO:0000313" key="6">
    <source>
        <dbReference type="WBParaSite" id="nRc.2.0.1.t42658-RA"/>
    </source>
</evidence>
<dbReference type="GO" id="GO:0042626">
    <property type="term" value="F:ATPase-coupled transmembrane transporter activity"/>
    <property type="evidence" value="ECO:0007669"/>
    <property type="project" value="TreeGrafter"/>
</dbReference>